<proteinExistence type="predicted"/>
<dbReference type="PANTHER" id="PTHR47660">
    <property type="entry name" value="TRANSCRIPTION FACTOR WITH C2H2 AND ZN(2)-CYS(6) DNA BINDING DOMAIN (EUROFUNG)-RELATED-RELATED"/>
    <property type="match status" value="1"/>
</dbReference>
<feature type="region of interest" description="Disordered" evidence="7">
    <location>
        <begin position="1"/>
        <end position="20"/>
    </location>
</feature>
<dbReference type="PANTHER" id="PTHR47660:SF3">
    <property type="entry name" value="FINGER DOMAIN PROTEIN, PUTATIVE (AFU_ORTHOLOGUE AFUA_4G03310)-RELATED"/>
    <property type="match status" value="1"/>
</dbReference>
<dbReference type="PROSITE" id="PS50048">
    <property type="entry name" value="ZN2_CY6_FUNGAL_2"/>
    <property type="match status" value="1"/>
</dbReference>
<dbReference type="VEuPathDB" id="FungiDB:SI65_09999"/>
<keyword evidence="1" id="KW-0479">Metal-binding</keyword>
<dbReference type="SUPFAM" id="SSF57701">
    <property type="entry name" value="Zn2/Cys6 DNA-binding domain"/>
    <property type="match status" value="1"/>
</dbReference>
<keyword evidence="3" id="KW-0805">Transcription regulation</keyword>
<evidence type="ECO:0000256" key="3">
    <source>
        <dbReference type="ARBA" id="ARBA00023015"/>
    </source>
</evidence>
<protein>
    <recommendedName>
        <fullName evidence="8">Zn(2)-C6 fungal-type domain-containing protein</fullName>
    </recommendedName>
</protein>
<dbReference type="PRINTS" id="PR00755">
    <property type="entry name" value="AFLATOXINBRP"/>
</dbReference>
<dbReference type="Proteomes" id="UP000094569">
    <property type="component" value="Unassembled WGS sequence"/>
</dbReference>
<comment type="caution">
    <text evidence="9">The sequence shown here is derived from an EMBL/GenBank/DDBJ whole genome shotgun (WGS) entry which is preliminary data.</text>
</comment>
<sequence>MNARTSPSRKKQHAPPRKKACNSCTRSKVRCDLERPACSRCRSRGQNCEYPANEGVSPSVESTPSMIELNTSVLGIPRLDQATDAPVDFPFGAITTAQNQPQTRPERDKETEFDLRAVDLAPSANAGDIRDRWLRPYVLPLTEGEEIPKAYHPFTLQYIARILCTYPRCMLKDGGLPPIIHRAQIVGREMPRALANCYSLVRMWEQAVPGSETMVVSIVENEMRRLAEEPPSPYDYELLAAFQAYMIYSIMMYFTPIGGPSVLNDQVMMTLMEMAFRTARNGLFCTAELSRSRPNWESWIVASTKRRAILVMYLFSSVYNADRLLPNFVAEELRGVYAPESRSLWDAVDRKTWTKEYGRHLLDWEDGMLEISDLWRSVETSSPPRRRKIERWVQTVDEFGMMIFAVCAHIHGC</sequence>
<evidence type="ECO:0000313" key="9">
    <source>
        <dbReference type="EMBL" id="ODM14513.1"/>
    </source>
</evidence>
<organism evidence="9 10">
    <name type="scientific">Aspergillus cristatus</name>
    <name type="common">Chinese Fuzhuan brick tea-fermentation fungus</name>
    <name type="synonym">Eurotium cristatum</name>
    <dbReference type="NCBI Taxonomy" id="573508"/>
    <lineage>
        <taxon>Eukaryota</taxon>
        <taxon>Fungi</taxon>
        <taxon>Dikarya</taxon>
        <taxon>Ascomycota</taxon>
        <taxon>Pezizomycotina</taxon>
        <taxon>Eurotiomycetes</taxon>
        <taxon>Eurotiomycetidae</taxon>
        <taxon>Eurotiales</taxon>
        <taxon>Aspergillaceae</taxon>
        <taxon>Aspergillus</taxon>
        <taxon>Aspergillus subgen. Aspergillus</taxon>
    </lineage>
</organism>
<dbReference type="GO" id="GO:0008270">
    <property type="term" value="F:zinc ion binding"/>
    <property type="evidence" value="ECO:0007669"/>
    <property type="project" value="InterPro"/>
</dbReference>
<evidence type="ECO:0000256" key="1">
    <source>
        <dbReference type="ARBA" id="ARBA00022723"/>
    </source>
</evidence>
<evidence type="ECO:0000256" key="5">
    <source>
        <dbReference type="ARBA" id="ARBA00023163"/>
    </source>
</evidence>
<accession>A0A1E3B0Q1</accession>
<dbReference type="PROSITE" id="PS00463">
    <property type="entry name" value="ZN2_CY6_FUNGAL_1"/>
    <property type="match status" value="1"/>
</dbReference>
<evidence type="ECO:0000313" key="10">
    <source>
        <dbReference type="Proteomes" id="UP000094569"/>
    </source>
</evidence>
<keyword evidence="5" id="KW-0804">Transcription</keyword>
<dbReference type="GO" id="GO:0000981">
    <property type="term" value="F:DNA-binding transcription factor activity, RNA polymerase II-specific"/>
    <property type="evidence" value="ECO:0007669"/>
    <property type="project" value="InterPro"/>
</dbReference>
<dbReference type="InterPro" id="IPR036864">
    <property type="entry name" value="Zn2-C6_fun-type_DNA-bd_sf"/>
</dbReference>
<evidence type="ECO:0000256" key="4">
    <source>
        <dbReference type="ARBA" id="ARBA00023125"/>
    </source>
</evidence>
<keyword evidence="2" id="KW-0862">Zinc</keyword>
<gene>
    <name evidence="9" type="ORF">SI65_09999</name>
</gene>
<keyword evidence="10" id="KW-1185">Reference proteome</keyword>
<feature type="domain" description="Zn(2)-C6 fungal-type" evidence="8">
    <location>
        <begin position="20"/>
        <end position="50"/>
    </location>
</feature>
<evidence type="ECO:0000256" key="2">
    <source>
        <dbReference type="ARBA" id="ARBA00022833"/>
    </source>
</evidence>
<evidence type="ECO:0000256" key="6">
    <source>
        <dbReference type="ARBA" id="ARBA00023242"/>
    </source>
</evidence>
<dbReference type="OrthoDB" id="2441642at2759"/>
<dbReference type="Pfam" id="PF00172">
    <property type="entry name" value="Zn_clus"/>
    <property type="match status" value="1"/>
</dbReference>
<dbReference type="SMART" id="SM00066">
    <property type="entry name" value="GAL4"/>
    <property type="match status" value="1"/>
</dbReference>
<name>A0A1E3B0Q1_ASPCR</name>
<dbReference type="GO" id="GO:0003677">
    <property type="term" value="F:DNA binding"/>
    <property type="evidence" value="ECO:0007669"/>
    <property type="project" value="UniProtKB-KW"/>
</dbReference>
<keyword evidence="4" id="KW-0238">DNA-binding</keyword>
<evidence type="ECO:0000256" key="7">
    <source>
        <dbReference type="SAM" id="MobiDB-lite"/>
    </source>
</evidence>
<dbReference type="EMBL" id="JXNT01000024">
    <property type="protein sequence ID" value="ODM14513.1"/>
    <property type="molecule type" value="Genomic_DNA"/>
</dbReference>
<dbReference type="STRING" id="573508.A0A1E3B0Q1"/>
<reference evidence="9 10" key="1">
    <citation type="journal article" date="2016" name="BMC Genomics">
        <title>Comparative genomic and transcriptomic analyses of the Fuzhuan brick tea-fermentation fungus Aspergillus cristatus.</title>
        <authorList>
            <person name="Ge Y."/>
            <person name="Wang Y."/>
            <person name="Liu Y."/>
            <person name="Tan Y."/>
            <person name="Ren X."/>
            <person name="Zhang X."/>
            <person name="Hyde K.D."/>
            <person name="Liu Y."/>
            <person name="Liu Z."/>
        </authorList>
    </citation>
    <scope>NUCLEOTIDE SEQUENCE [LARGE SCALE GENOMIC DNA]</scope>
    <source>
        <strain evidence="9 10">GZAAS20.1005</strain>
    </source>
</reference>
<dbReference type="InterPro" id="IPR001138">
    <property type="entry name" value="Zn2Cys6_DnaBD"/>
</dbReference>
<keyword evidence="6" id="KW-0539">Nucleus</keyword>
<evidence type="ECO:0000259" key="8">
    <source>
        <dbReference type="PROSITE" id="PS50048"/>
    </source>
</evidence>
<feature type="compositionally biased region" description="Basic residues" evidence="7">
    <location>
        <begin position="7"/>
        <end position="20"/>
    </location>
</feature>
<dbReference type="Gene3D" id="4.10.240.10">
    <property type="entry name" value="Zn(2)-C6 fungal-type DNA-binding domain"/>
    <property type="match status" value="1"/>
</dbReference>
<dbReference type="CDD" id="cd00067">
    <property type="entry name" value="GAL4"/>
    <property type="match status" value="1"/>
</dbReference>
<dbReference type="AlphaFoldDB" id="A0A1E3B0Q1"/>